<comment type="catalytic activity">
    <reaction evidence="24">
        <text>(2E)-butenoyl-[ACP] + NADPH + H(+) = butanoyl-[ACP] + NADP(+)</text>
        <dbReference type="Rhea" id="RHEA:41812"/>
        <dbReference type="Rhea" id="RHEA-COMP:9627"/>
        <dbReference type="Rhea" id="RHEA-COMP:9628"/>
        <dbReference type="ChEBI" id="CHEBI:15378"/>
        <dbReference type="ChEBI" id="CHEBI:57783"/>
        <dbReference type="ChEBI" id="CHEBI:58349"/>
        <dbReference type="ChEBI" id="CHEBI:78453"/>
        <dbReference type="ChEBI" id="CHEBI:78454"/>
    </reaction>
    <physiologicalReaction direction="left-to-right" evidence="24">
        <dbReference type="Rhea" id="RHEA:41813"/>
    </physiologicalReaction>
</comment>
<comment type="caution">
    <text evidence="53">The sequence shown here is derived from an EMBL/GenBank/DDBJ whole genome shotgun (WGS) entry which is preliminary data.</text>
</comment>
<dbReference type="InterPro" id="IPR018201">
    <property type="entry name" value="Ketoacyl_synth_AS"/>
</dbReference>
<dbReference type="Gene3D" id="1.10.287.1960">
    <property type="match status" value="1"/>
</dbReference>
<evidence type="ECO:0000256" key="48">
    <source>
        <dbReference type="ARBA" id="ARBA00049533"/>
    </source>
</evidence>
<dbReference type="InterPro" id="IPR020841">
    <property type="entry name" value="PKS_Beta-ketoAc_synthase_dom"/>
</dbReference>
<evidence type="ECO:0000256" key="19">
    <source>
        <dbReference type="ARBA" id="ARBA00047300"/>
    </source>
</evidence>
<evidence type="ECO:0000256" key="13">
    <source>
        <dbReference type="ARBA" id="ARBA00023394"/>
    </source>
</evidence>
<dbReference type="Pfam" id="PF21149">
    <property type="entry name" value="FAS_pseudo-KR"/>
    <property type="match status" value="1"/>
</dbReference>
<evidence type="ECO:0000256" key="7">
    <source>
        <dbReference type="ARBA" id="ARBA00022898"/>
    </source>
</evidence>
<evidence type="ECO:0000256" key="12">
    <source>
        <dbReference type="ARBA" id="ARBA00023388"/>
    </source>
</evidence>
<evidence type="ECO:0000259" key="50">
    <source>
        <dbReference type="PROSITE" id="PS50075"/>
    </source>
</evidence>
<dbReference type="SMART" id="SM00827">
    <property type="entry name" value="PKS_AT"/>
    <property type="match status" value="1"/>
</dbReference>
<feature type="domain" description="Ketosynthase family 3 (KS3)" evidence="51">
    <location>
        <begin position="22"/>
        <end position="427"/>
    </location>
</feature>
<dbReference type="GO" id="GO:0004313">
    <property type="term" value="F:[acyl-carrier-protein] S-acetyltransferase activity"/>
    <property type="evidence" value="ECO:0007669"/>
    <property type="project" value="UniProtKB-EC"/>
</dbReference>
<dbReference type="InterPro" id="IPR050091">
    <property type="entry name" value="PKS_NRPS_Biosynth_Enz"/>
</dbReference>
<comment type="catalytic activity">
    <reaction evidence="23">
        <text>tetradecanoyl-[ACP] + malonyl-[ACP] + H(+) = 3-oxohexadecanoyl-[ACP] + holo-[ACP] + CO2</text>
        <dbReference type="Rhea" id="RHEA:41900"/>
        <dbReference type="Rhea" id="RHEA-COMP:9623"/>
        <dbReference type="Rhea" id="RHEA-COMP:9648"/>
        <dbReference type="Rhea" id="RHEA-COMP:9649"/>
        <dbReference type="Rhea" id="RHEA-COMP:9685"/>
        <dbReference type="ChEBI" id="CHEBI:15378"/>
        <dbReference type="ChEBI" id="CHEBI:16526"/>
        <dbReference type="ChEBI" id="CHEBI:64479"/>
        <dbReference type="ChEBI" id="CHEBI:78449"/>
        <dbReference type="ChEBI" id="CHEBI:78477"/>
        <dbReference type="ChEBI" id="CHEBI:78478"/>
    </reaction>
    <physiologicalReaction direction="left-to-right" evidence="23">
        <dbReference type="Rhea" id="RHEA:41901"/>
    </physiologicalReaction>
</comment>
<comment type="catalytic activity">
    <reaction evidence="37">
        <text>holo-[ACP] + acetyl-CoA = acetyl-[ACP] + CoA</text>
        <dbReference type="Rhea" id="RHEA:41788"/>
        <dbReference type="Rhea" id="RHEA-COMP:9621"/>
        <dbReference type="Rhea" id="RHEA-COMP:9685"/>
        <dbReference type="ChEBI" id="CHEBI:57287"/>
        <dbReference type="ChEBI" id="CHEBI:57288"/>
        <dbReference type="ChEBI" id="CHEBI:64479"/>
        <dbReference type="ChEBI" id="CHEBI:78446"/>
        <dbReference type="EC" id="2.3.1.38"/>
    </reaction>
    <physiologicalReaction direction="left-to-right" evidence="37">
        <dbReference type="Rhea" id="RHEA:41789"/>
    </physiologicalReaction>
</comment>
<feature type="domain" description="PKS/mFAS DH" evidence="52">
    <location>
        <begin position="795"/>
        <end position="1066"/>
    </location>
</feature>
<dbReference type="Gene3D" id="3.40.50.720">
    <property type="entry name" value="NAD(P)-binding Rossmann-like Domain"/>
    <property type="match status" value="1"/>
</dbReference>
<dbReference type="Gene3D" id="3.30.70.3290">
    <property type="match status" value="1"/>
</dbReference>
<evidence type="ECO:0000256" key="23">
    <source>
        <dbReference type="ARBA" id="ARBA00047451"/>
    </source>
</evidence>
<keyword evidence="54" id="KW-1185">Reference proteome</keyword>
<feature type="domain" description="Carrier" evidence="50">
    <location>
        <begin position="1944"/>
        <end position="2020"/>
    </location>
</feature>
<evidence type="ECO:0000256" key="41">
    <source>
        <dbReference type="ARBA" id="ARBA00049109"/>
    </source>
</evidence>
<dbReference type="PROSITE" id="PS52004">
    <property type="entry name" value="KS3_2"/>
    <property type="match status" value="1"/>
</dbReference>
<comment type="catalytic activity">
    <reaction evidence="41">
        <text>decanoyl-[ACP] + malonyl-[ACP] + H(+) = 3-oxododecanoyl-[ACP] + holo-[ACP] + CO2</text>
        <dbReference type="Rhea" id="RHEA:41868"/>
        <dbReference type="Rhea" id="RHEA-COMP:9623"/>
        <dbReference type="Rhea" id="RHEA-COMP:9640"/>
        <dbReference type="Rhea" id="RHEA-COMP:9641"/>
        <dbReference type="Rhea" id="RHEA-COMP:9685"/>
        <dbReference type="ChEBI" id="CHEBI:15378"/>
        <dbReference type="ChEBI" id="CHEBI:16526"/>
        <dbReference type="ChEBI" id="CHEBI:64479"/>
        <dbReference type="ChEBI" id="CHEBI:78449"/>
        <dbReference type="ChEBI" id="CHEBI:78468"/>
        <dbReference type="ChEBI" id="CHEBI:78469"/>
    </reaction>
    <physiologicalReaction direction="left-to-right" evidence="41">
        <dbReference type="Rhea" id="RHEA:41869"/>
    </physiologicalReaction>
</comment>
<dbReference type="InterPro" id="IPR013149">
    <property type="entry name" value="ADH-like_C"/>
</dbReference>
<dbReference type="PROSITE" id="PS52019">
    <property type="entry name" value="PKS_MFAS_DH"/>
    <property type="match status" value="1"/>
</dbReference>
<dbReference type="CDD" id="cd08954">
    <property type="entry name" value="KR_1_FAS_SDR_x"/>
    <property type="match status" value="1"/>
</dbReference>
<dbReference type="Gene3D" id="3.40.47.10">
    <property type="match status" value="1"/>
</dbReference>
<dbReference type="PANTHER" id="PTHR43775:SF23">
    <property type="entry name" value="FATTY ACID SYNTHASE 3"/>
    <property type="match status" value="1"/>
</dbReference>
<dbReference type="InterPro" id="IPR049391">
    <property type="entry name" value="FAS_pseudo-KR"/>
</dbReference>
<dbReference type="GO" id="GO:0016297">
    <property type="term" value="F:fatty acyl-[ACP] hydrolase activity"/>
    <property type="evidence" value="ECO:0007669"/>
    <property type="project" value="UniProtKB-EC"/>
</dbReference>
<evidence type="ECO:0000256" key="29">
    <source>
        <dbReference type="ARBA" id="ARBA00047961"/>
    </source>
</evidence>
<comment type="catalytic activity">
    <reaction evidence="42">
        <text>(2E)-tetradecenoyl-[ACP] + NADPH + H(+) = tetradecanoyl-[ACP] + NADP(+)</text>
        <dbReference type="Rhea" id="RHEA:41896"/>
        <dbReference type="Rhea" id="RHEA-COMP:9647"/>
        <dbReference type="Rhea" id="RHEA-COMP:9648"/>
        <dbReference type="ChEBI" id="CHEBI:15378"/>
        <dbReference type="ChEBI" id="CHEBI:57783"/>
        <dbReference type="ChEBI" id="CHEBI:58349"/>
        <dbReference type="ChEBI" id="CHEBI:78475"/>
        <dbReference type="ChEBI" id="CHEBI:78477"/>
    </reaction>
    <physiologicalReaction direction="left-to-right" evidence="42">
        <dbReference type="Rhea" id="RHEA:41897"/>
    </physiologicalReaction>
</comment>
<comment type="catalytic activity">
    <reaction evidence="12">
        <text>(3R)-hydroxydecanoyl-[ACP] = (2E)-decenoyl-[ACP] + H2O</text>
        <dbReference type="Rhea" id="RHEA:41860"/>
        <dbReference type="Rhea" id="RHEA-COMP:9638"/>
        <dbReference type="Rhea" id="RHEA-COMP:9639"/>
        <dbReference type="ChEBI" id="CHEBI:15377"/>
        <dbReference type="ChEBI" id="CHEBI:78466"/>
        <dbReference type="ChEBI" id="CHEBI:78467"/>
    </reaction>
    <physiologicalReaction direction="left-to-right" evidence="12">
        <dbReference type="Rhea" id="RHEA:41861"/>
    </physiologicalReaction>
</comment>
<sequence length="2325" mass="259800">MTRYEETKKTYKYLKYSKPEQGEEVVISGFAGRFPESDNMEKLKDNLFNRKDCITTDERRWKLEHSEIPKQTGKINNIEKFDALFFGTHFKQAHMMDPMGRMILEHTYEAIIDAGINPEDIRGTKTGVFISICFSDTEATMFQSTFQVDGFGVTICSRDMVAQSISCWLGVIGPSYNVDTGCSSGLYAMEHAYRAILNGECDYAIVGGSNLCLHPYASLQFARLGVLNQDGYCKVFDDNANGYTRSECVSVAFLQKAKTAKRIYATIIHTKTNCDGYKKEGITYPSKKMQSTLLEKFYKECGALTACIPYIEAHGTGTRVGDPEELNSIDQIFTQNRANPLKIGSIKSNIGHTEGVSGICSIAKAIISMESGIIPPNINLNTPRKDVKGFREGRIDIVTQLTPLDGEYIAINSFGFGGANAHLLLKSNPKIKIKNEIPDDLPRLVAVSGRTSEAVKTILNEVYKKNQRKTLMKFPTFAKAIEKCDAVLKPHELHIYQILTRTDNSILDNTLHSFVGIAAVQIGLVDLLTSVGIQPDYIIGYSVGELGCAYADGSLTLEETILAAFSQGISVIEAKIPHCSVAVVGLGYKDLINLCPNDIDVVCHNGPESSTITGSAESLKAFVEKLQANEIFAKVVSEKKIPYHSRYIAPAKSNLLANLKKVIPVAKHRSYKWLSTSVPRNEWSSARFSSAEYLTNNLLKPIFFEETSSLIPNNAIFIEITPHSQVEEISRKSLQKTVIALTQKDHKDNVKVFLEGLGKLYNGGLQLDLAKLYSPVEYPVSRGTPMISPYIRWEHSNDWFTMNFDRQEKLVSGERIVTIAYTTEEFKYIKGHVVDGRNLFPGTGYLCLVWETLGMTIDKLYSDRSVVMENIKFSRATTIPSEGNVKMIVMIQKGSGKFEVVEGSAVVVSGKIRLVETNLLKEKIPADVIKKNFKNEEEELNEKDIYKELKLRGYQYSGLFRSIRSASLSGRKGHIEWKNNWVAFMDNMLQMKIINADTRDLLVPTGIQKLVIDTTVHQQYLQSLTTNEKYVPVQFYENIDVIAAGGVEIHKVSATAIARKRPISDPIIEEYKFTAYRDRRETSLREILTLSVHITLENIPIIKVKTVELVVDVDNILAEKLASPLLLDILNKLPLVQGNVNVFTSGGKLDNIPEGIMVSELNMIETGEKASFAIGYDLLTIEKKDNLKKLLNSTKDGGFILSREQMNTSSNLSILQEFQLRIVLEKCTSEDFWVLLKKTNKIPKNTMIIDVNSNEFNWLQKVQSILARNEEQNIDNTRIILVEEGNFNSGLLGFINCLQKEPGGNIFRAVLIQDLKAPKFSLNLPLYSEQLEMDLVTNVLRPENVWGSYRHQLLRPCEPRLTYHGIINQPVRGDLSTIRWVDGPITKDYQGEDLVGIHYAALNFKDVMVSTGKISLGADSSRKDIDYITGFEYSGKSISGRRIMGVKQNRCLSNFCQLDKTFSWTVPDSWSLEDAATVPCVYCTCIAALYLNGGMQKGDRILIHAGSGGIGQAAINLALREGCEVFTTVGTPEKRRFIKETYPSIDDNHIGNSRDTSFEKMIMQGTNGTGVDIVLNSLSEDKLQASLRCLAHRGRFLEIGKFDFAINNELSTKIFLKGISFHGVMLDQIMNTDDEVKYEICSIFNKLKKENAIKPIVRTIFGKDQVEKALRFMAAGKHMGKVLIKIREENEPLNTPILAEPLYICIPNKSYIVLGGLGGFGLELIDWLILRNAQNIVITSRNGIKYGYQHMRINLWKSYGVNIKILVGLDAADRDASELIVKTAIDQGPVDGIFNLAVSLKDGICRNQTPETFEESFKGKAWATKCLDEVTRKLCPDLRHFVVFSSVSCGRGNAGQTNYGMANSIMERICEKRVEEGLPGLAIQWGAIGDVGLVAEMQNEDKEFVIGGTLLQRISSCLQELNGFLVQDKAVVASMVVAAKRGDSDVNNIVDAVLNILCIKDLNSINQHTSLPELGMDSMTAIEIKQTLEREYDIYLTASDIRNLNFAKLIEMNNKSTDNSNLIENDTNQILSITNMLRQLFGEVFSTELAIPLKTNPAEGRGEIFFLPGIEGYADVFKTLESNIKSPATCFQFALSYELKTVEAMANFFLPLILDKLKDQSGFLLVGYSFGSVLAIELTRMLEAKGFIGRLILIDGAPQHLKTFIQQNLRSSSQEELDNNILLDIMNAYVGLNVVELELELKKCNSWDEKLNAFFNALSPEHKELFLKGDRRKAIHSLHVRLQAVMAYNPEPMPYLRTPITLFKPQFPSVLNAAYDYGLKNITEAKVDVHTVEGNHTTILGAKEILMAINGEPFEDAATLIENVI</sequence>
<comment type="catalytic activity">
    <reaction evidence="16">
        <text>(3R)-hydroxyhexadecanoyl-[ACP] = (2E)-hexadecenoyl-[ACP] + H2O</text>
        <dbReference type="Rhea" id="RHEA:41908"/>
        <dbReference type="Rhea" id="RHEA-COMP:9650"/>
        <dbReference type="Rhea" id="RHEA-COMP:9651"/>
        <dbReference type="ChEBI" id="CHEBI:15377"/>
        <dbReference type="ChEBI" id="CHEBI:78480"/>
        <dbReference type="ChEBI" id="CHEBI:78481"/>
    </reaction>
    <physiologicalReaction direction="left-to-right" evidence="16">
        <dbReference type="Rhea" id="RHEA:41909"/>
    </physiologicalReaction>
</comment>
<evidence type="ECO:0000259" key="51">
    <source>
        <dbReference type="PROSITE" id="PS52004"/>
    </source>
</evidence>
<evidence type="ECO:0000256" key="21">
    <source>
        <dbReference type="ARBA" id="ARBA00047400"/>
    </source>
</evidence>
<dbReference type="InterPro" id="IPR049900">
    <property type="entry name" value="PKS_mFAS_DH"/>
</dbReference>
<evidence type="ECO:0000256" key="31">
    <source>
        <dbReference type="ARBA" id="ARBA00048281"/>
    </source>
</evidence>
<dbReference type="Pfam" id="PF00550">
    <property type="entry name" value="PP-binding"/>
    <property type="match status" value="1"/>
</dbReference>
<dbReference type="InterPro" id="IPR036736">
    <property type="entry name" value="ACP-like_sf"/>
</dbReference>
<evidence type="ECO:0000256" key="6">
    <source>
        <dbReference type="ARBA" id="ARBA00022857"/>
    </source>
</evidence>
<evidence type="ECO:0000256" key="39">
    <source>
        <dbReference type="ARBA" id="ARBA00048935"/>
    </source>
</evidence>
<evidence type="ECO:0000256" key="42">
    <source>
        <dbReference type="ARBA" id="ARBA00049171"/>
    </source>
</evidence>
<dbReference type="SMART" id="SM00822">
    <property type="entry name" value="PKS_KR"/>
    <property type="match status" value="1"/>
</dbReference>
<comment type="catalytic activity">
    <reaction evidence="38">
        <text>hexadecanoyl-[ACP] + H2O = hexadecanoate + holo-[ACP] + H(+)</text>
        <dbReference type="Rhea" id="RHEA:41932"/>
        <dbReference type="Rhea" id="RHEA-COMP:9652"/>
        <dbReference type="Rhea" id="RHEA-COMP:9685"/>
        <dbReference type="ChEBI" id="CHEBI:7896"/>
        <dbReference type="ChEBI" id="CHEBI:15377"/>
        <dbReference type="ChEBI" id="CHEBI:15378"/>
        <dbReference type="ChEBI" id="CHEBI:64479"/>
        <dbReference type="ChEBI" id="CHEBI:78483"/>
        <dbReference type="EC" id="3.1.2.14"/>
    </reaction>
    <physiologicalReaction direction="left-to-right" evidence="38">
        <dbReference type="Rhea" id="RHEA:41933"/>
    </physiologicalReaction>
</comment>
<comment type="catalytic activity">
    <reaction evidence="9">
        <text>(3R)-hydroxyoctanoyl-[ACP] = (2E)-octenoyl-[ACP] + H2O</text>
        <dbReference type="Rhea" id="RHEA:41844"/>
        <dbReference type="Rhea" id="RHEA-COMP:9634"/>
        <dbReference type="Rhea" id="RHEA-COMP:9635"/>
        <dbReference type="ChEBI" id="CHEBI:15377"/>
        <dbReference type="ChEBI" id="CHEBI:78461"/>
        <dbReference type="ChEBI" id="CHEBI:78462"/>
    </reaction>
    <physiologicalReaction direction="left-to-right" evidence="9">
        <dbReference type="Rhea" id="RHEA:41845"/>
    </physiologicalReaction>
</comment>
<feature type="active site" description="Proton donor; for dehydratase activity" evidence="49">
    <location>
        <position position="986"/>
    </location>
</feature>
<evidence type="ECO:0000256" key="2">
    <source>
        <dbReference type="ARBA" id="ARBA00022450"/>
    </source>
</evidence>
<comment type="catalytic activity">
    <reaction evidence="47">
        <text>(2E)-decenoyl-[ACP] + NADPH + H(+) = decanoyl-[ACP] + NADP(+)</text>
        <dbReference type="Rhea" id="RHEA:41864"/>
        <dbReference type="Rhea" id="RHEA-COMP:9639"/>
        <dbReference type="Rhea" id="RHEA-COMP:9640"/>
        <dbReference type="ChEBI" id="CHEBI:15378"/>
        <dbReference type="ChEBI" id="CHEBI:57783"/>
        <dbReference type="ChEBI" id="CHEBI:58349"/>
        <dbReference type="ChEBI" id="CHEBI:78467"/>
        <dbReference type="ChEBI" id="CHEBI:78468"/>
    </reaction>
    <physiologicalReaction direction="left-to-right" evidence="47">
        <dbReference type="Rhea" id="RHEA:41865"/>
    </physiologicalReaction>
</comment>
<keyword evidence="7" id="KW-0663">Pyridoxal phosphate</keyword>
<evidence type="ECO:0000256" key="4">
    <source>
        <dbReference type="ARBA" id="ARBA00022679"/>
    </source>
</evidence>
<dbReference type="InterPro" id="IPR016039">
    <property type="entry name" value="Thiolase-like"/>
</dbReference>
<evidence type="ECO:0000256" key="20">
    <source>
        <dbReference type="ARBA" id="ARBA00047394"/>
    </source>
</evidence>
<evidence type="ECO:0000256" key="26">
    <source>
        <dbReference type="ARBA" id="ARBA00047810"/>
    </source>
</evidence>
<evidence type="ECO:0000256" key="43">
    <source>
        <dbReference type="ARBA" id="ARBA00049263"/>
    </source>
</evidence>
<comment type="catalytic activity">
    <reaction evidence="21">
        <text>a (3R)-hydroxyacyl-[ACP] + NADP(+) = a 3-oxoacyl-[ACP] + NADPH + H(+)</text>
        <dbReference type="Rhea" id="RHEA:17397"/>
        <dbReference type="Rhea" id="RHEA-COMP:9916"/>
        <dbReference type="Rhea" id="RHEA-COMP:9945"/>
        <dbReference type="ChEBI" id="CHEBI:15378"/>
        <dbReference type="ChEBI" id="CHEBI:57783"/>
        <dbReference type="ChEBI" id="CHEBI:58349"/>
        <dbReference type="ChEBI" id="CHEBI:78776"/>
        <dbReference type="ChEBI" id="CHEBI:78827"/>
        <dbReference type="EC" id="1.1.1.100"/>
    </reaction>
    <physiologicalReaction direction="right-to-left" evidence="21">
        <dbReference type="Rhea" id="RHEA:17399"/>
    </physiologicalReaction>
</comment>
<comment type="catalytic activity">
    <reaction evidence="13">
        <text>a (3R)-hydroxyacyl-[ACP] = a (2E)-enoyl-[ACP] + H2O</text>
        <dbReference type="Rhea" id="RHEA:13097"/>
        <dbReference type="Rhea" id="RHEA-COMP:9925"/>
        <dbReference type="Rhea" id="RHEA-COMP:9945"/>
        <dbReference type="ChEBI" id="CHEBI:15377"/>
        <dbReference type="ChEBI" id="CHEBI:78784"/>
        <dbReference type="ChEBI" id="CHEBI:78827"/>
        <dbReference type="EC" id="4.2.1.59"/>
    </reaction>
    <physiologicalReaction direction="left-to-right" evidence="13">
        <dbReference type="Rhea" id="RHEA:13098"/>
    </physiologicalReaction>
</comment>
<comment type="catalytic activity">
    <reaction evidence="27">
        <text>(2E)-hexenoyl-[ACP] + NADPH + H(+) = hexanoyl-[ACP] + NADP(+)</text>
        <dbReference type="Rhea" id="RHEA:41832"/>
        <dbReference type="Rhea" id="RHEA-COMP:9631"/>
        <dbReference type="Rhea" id="RHEA-COMP:9632"/>
        <dbReference type="ChEBI" id="CHEBI:15378"/>
        <dbReference type="ChEBI" id="CHEBI:57783"/>
        <dbReference type="ChEBI" id="CHEBI:58349"/>
        <dbReference type="ChEBI" id="CHEBI:78458"/>
        <dbReference type="ChEBI" id="CHEBI:78459"/>
    </reaction>
    <physiologicalReaction direction="left-to-right" evidence="27">
        <dbReference type="Rhea" id="RHEA:41833"/>
    </physiologicalReaction>
</comment>
<comment type="catalytic activity">
    <reaction evidence="39">
        <text>3-oxotetradecanoyl-[ACP] + NADPH + H(+) = (3R)-hydroxytetradecanoyl-[ACP] + NADP(+)</text>
        <dbReference type="Rhea" id="RHEA:41888"/>
        <dbReference type="Rhea" id="RHEA-COMP:9645"/>
        <dbReference type="Rhea" id="RHEA-COMP:9646"/>
        <dbReference type="ChEBI" id="CHEBI:15378"/>
        <dbReference type="ChEBI" id="CHEBI:57783"/>
        <dbReference type="ChEBI" id="CHEBI:58349"/>
        <dbReference type="ChEBI" id="CHEBI:78473"/>
        <dbReference type="ChEBI" id="CHEBI:78474"/>
    </reaction>
    <physiologicalReaction direction="left-to-right" evidence="39">
        <dbReference type="Rhea" id="RHEA:41889"/>
    </physiologicalReaction>
</comment>
<dbReference type="InterPro" id="IPR016035">
    <property type="entry name" value="Acyl_Trfase/lysoPLipase"/>
</dbReference>
<comment type="catalytic activity">
    <reaction evidence="45">
        <text>3-oxooctanoyl-[ACP] + NADPH + H(+) = (3R)-hydroxyoctanoyl-[ACP] + NADP(+)</text>
        <dbReference type="Rhea" id="RHEA:41840"/>
        <dbReference type="Rhea" id="RHEA-COMP:9633"/>
        <dbReference type="Rhea" id="RHEA-COMP:9634"/>
        <dbReference type="ChEBI" id="CHEBI:15378"/>
        <dbReference type="ChEBI" id="CHEBI:57783"/>
        <dbReference type="ChEBI" id="CHEBI:58349"/>
        <dbReference type="ChEBI" id="CHEBI:78460"/>
        <dbReference type="ChEBI" id="CHEBI:78461"/>
    </reaction>
    <physiologicalReaction direction="left-to-right" evidence="45">
        <dbReference type="Rhea" id="RHEA:41841"/>
    </physiologicalReaction>
</comment>
<evidence type="ECO:0000256" key="45">
    <source>
        <dbReference type="ARBA" id="ARBA00049422"/>
    </source>
</evidence>
<evidence type="ECO:0000256" key="3">
    <source>
        <dbReference type="ARBA" id="ARBA00022553"/>
    </source>
</evidence>
<dbReference type="Gene3D" id="3.40.50.1820">
    <property type="entry name" value="alpha/beta hydrolase"/>
    <property type="match status" value="1"/>
</dbReference>
<dbReference type="GO" id="GO:0006633">
    <property type="term" value="P:fatty acid biosynthetic process"/>
    <property type="evidence" value="ECO:0007669"/>
    <property type="project" value="InterPro"/>
</dbReference>
<dbReference type="PROSITE" id="PS00606">
    <property type="entry name" value="KS3_1"/>
    <property type="match status" value="1"/>
</dbReference>
<dbReference type="Gene3D" id="1.10.1200.10">
    <property type="entry name" value="ACP-like"/>
    <property type="match status" value="1"/>
</dbReference>
<dbReference type="EMBL" id="JACSDZ010000003">
    <property type="protein sequence ID" value="KAF7409683.1"/>
    <property type="molecule type" value="Genomic_DNA"/>
</dbReference>
<dbReference type="CDD" id="cd00833">
    <property type="entry name" value="PKS"/>
    <property type="match status" value="1"/>
</dbReference>
<comment type="catalytic activity">
    <reaction evidence="26">
        <text>(2E)-hexadecenoyl-[ACP] + NADPH + H(+) = hexadecanoyl-[ACP] + NADP(+)</text>
        <dbReference type="Rhea" id="RHEA:41912"/>
        <dbReference type="Rhea" id="RHEA-COMP:9651"/>
        <dbReference type="Rhea" id="RHEA-COMP:9652"/>
        <dbReference type="ChEBI" id="CHEBI:15378"/>
        <dbReference type="ChEBI" id="CHEBI:57783"/>
        <dbReference type="ChEBI" id="CHEBI:58349"/>
        <dbReference type="ChEBI" id="CHEBI:78481"/>
        <dbReference type="ChEBI" id="CHEBI:78483"/>
    </reaction>
    <physiologicalReaction direction="left-to-right" evidence="26">
        <dbReference type="Rhea" id="RHEA:41913"/>
    </physiologicalReaction>
</comment>
<evidence type="ECO:0000256" key="34">
    <source>
        <dbReference type="ARBA" id="ARBA00048506"/>
    </source>
</evidence>
<evidence type="ECO:0000256" key="46">
    <source>
        <dbReference type="ARBA" id="ARBA00049449"/>
    </source>
</evidence>
<dbReference type="Gene3D" id="3.30.70.250">
    <property type="entry name" value="Malonyl-CoA ACP transacylase, ACP-binding"/>
    <property type="match status" value="1"/>
</dbReference>
<dbReference type="InterPro" id="IPR001031">
    <property type="entry name" value="Thioesterase"/>
</dbReference>
<evidence type="ECO:0000256" key="1">
    <source>
        <dbReference type="ARBA" id="ARBA00005189"/>
    </source>
</evidence>
<dbReference type="InterPro" id="IPR049552">
    <property type="entry name" value="PKS_DH_N"/>
</dbReference>
<dbReference type="SUPFAM" id="SSF52151">
    <property type="entry name" value="FabD/lysophospholipase-like"/>
    <property type="match status" value="1"/>
</dbReference>
<dbReference type="SUPFAM" id="SSF53901">
    <property type="entry name" value="Thiolase-like"/>
    <property type="match status" value="1"/>
</dbReference>
<dbReference type="Gene3D" id="3.90.180.10">
    <property type="entry name" value="Medium-chain alcohol dehydrogenases, catalytic domain"/>
    <property type="match status" value="1"/>
</dbReference>
<keyword evidence="6" id="KW-0521">NADP</keyword>
<protein>
    <submittedName>
        <fullName evidence="53">Uncharacterized protein</fullName>
    </submittedName>
</protein>
<evidence type="ECO:0000256" key="25">
    <source>
        <dbReference type="ARBA" id="ARBA00047578"/>
    </source>
</evidence>
<feature type="region of interest" description="N-terminal hotdog fold" evidence="49">
    <location>
        <begin position="795"/>
        <end position="926"/>
    </location>
</feature>
<dbReference type="Pfam" id="PF00109">
    <property type="entry name" value="ketoacyl-synt"/>
    <property type="match status" value="1"/>
</dbReference>
<name>A0A834NJG2_VESGE</name>
<comment type="catalytic activity">
    <reaction evidence="15">
        <text>(3R)-hydroxyoctadecanoyl-[ACP] = (2E)-octadecenoyl-[ACP] + H2O</text>
        <dbReference type="Rhea" id="RHEA:41924"/>
        <dbReference type="Rhea" id="RHEA-COMP:9654"/>
        <dbReference type="Rhea" id="RHEA-COMP:9655"/>
        <dbReference type="ChEBI" id="CHEBI:15377"/>
        <dbReference type="ChEBI" id="CHEBI:78488"/>
        <dbReference type="ChEBI" id="CHEBI:78489"/>
    </reaction>
    <physiologicalReaction direction="left-to-right" evidence="15">
        <dbReference type="Rhea" id="RHEA:41925"/>
    </physiologicalReaction>
</comment>
<feature type="active site" description="Proton acceptor; for dehydratase activity" evidence="49">
    <location>
        <position position="832"/>
    </location>
</feature>
<dbReference type="GO" id="GO:0141148">
    <property type="term" value="F:enoyl-[acyl-carrier-protein] reductase (NADPH) activity"/>
    <property type="evidence" value="ECO:0007669"/>
    <property type="project" value="UniProtKB-EC"/>
</dbReference>
<evidence type="ECO:0000256" key="16">
    <source>
        <dbReference type="ARBA" id="ARBA00023401"/>
    </source>
</evidence>
<comment type="catalytic activity">
    <reaction evidence="29">
        <text>acetyl-[ACP] + malonyl-[ACP] + H(+) = 3-oxobutanoyl-[ACP] + holo-[ACP] + CO2</text>
        <dbReference type="Rhea" id="RHEA:41800"/>
        <dbReference type="Rhea" id="RHEA-COMP:9621"/>
        <dbReference type="Rhea" id="RHEA-COMP:9623"/>
        <dbReference type="Rhea" id="RHEA-COMP:9625"/>
        <dbReference type="Rhea" id="RHEA-COMP:9685"/>
        <dbReference type="ChEBI" id="CHEBI:15378"/>
        <dbReference type="ChEBI" id="CHEBI:16526"/>
        <dbReference type="ChEBI" id="CHEBI:64479"/>
        <dbReference type="ChEBI" id="CHEBI:78446"/>
        <dbReference type="ChEBI" id="CHEBI:78449"/>
        <dbReference type="ChEBI" id="CHEBI:78450"/>
    </reaction>
    <physiologicalReaction direction="left-to-right" evidence="29">
        <dbReference type="Rhea" id="RHEA:41801"/>
    </physiologicalReaction>
</comment>
<dbReference type="Pfam" id="PF00698">
    <property type="entry name" value="Acyl_transf_1"/>
    <property type="match status" value="1"/>
</dbReference>
<comment type="catalytic activity">
    <reaction evidence="11">
        <text>(3R)-hydroxyhexanoyl-[ACP] = (2E)-hexenoyl-[ACP] + H2O</text>
        <dbReference type="Rhea" id="RHEA:41828"/>
        <dbReference type="Rhea" id="RHEA-COMP:9630"/>
        <dbReference type="Rhea" id="RHEA-COMP:9631"/>
        <dbReference type="ChEBI" id="CHEBI:15377"/>
        <dbReference type="ChEBI" id="CHEBI:78457"/>
        <dbReference type="ChEBI" id="CHEBI:78458"/>
    </reaction>
    <physiologicalReaction direction="left-to-right" evidence="11">
        <dbReference type="Rhea" id="RHEA:41829"/>
    </physiologicalReaction>
</comment>
<dbReference type="SMART" id="SM00829">
    <property type="entry name" value="PKS_ER"/>
    <property type="match status" value="1"/>
</dbReference>
<comment type="catalytic activity">
    <reaction evidence="25">
        <text>dodecanoyl-[ACP] + malonyl-[ACP] + H(+) = 3-oxotetradecanoyl-[ACP] + holo-[ACP] + CO2</text>
        <dbReference type="Rhea" id="RHEA:41884"/>
        <dbReference type="Rhea" id="RHEA-COMP:9623"/>
        <dbReference type="Rhea" id="RHEA-COMP:9644"/>
        <dbReference type="Rhea" id="RHEA-COMP:9645"/>
        <dbReference type="Rhea" id="RHEA-COMP:9685"/>
        <dbReference type="ChEBI" id="CHEBI:15378"/>
        <dbReference type="ChEBI" id="CHEBI:16526"/>
        <dbReference type="ChEBI" id="CHEBI:64479"/>
        <dbReference type="ChEBI" id="CHEBI:65264"/>
        <dbReference type="ChEBI" id="CHEBI:78449"/>
        <dbReference type="ChEBI" id="CHEBI:78473"/>
    </reaction>
    <physiologicalReaction direction="left-to-right" evidence="25">
        <dbReference type="Rhea" id="RHEA:41885"/>
    </physiologicalReaction>
</comment>
<keyword evidence="5" id="KW-0702">S-nitrosylation</keyword>
<comment type="catalytic activity">
    <reaction evidence="46">
        <text>butanoyl-[ACP] + malonyl-[ACP] + H(+) = 3-oxohexanoyl-[ACP] + holo-[ACP] + CO2</text>
        <dbReference type="Rhea" id="RHEA:41820"/>
        <dbReference type="Rhea" id="RHEA-COMP:9623"/>
        <dbReference type="Rhea" id="RHEA-COMP:9628"/>
        <dbReference type="Rhea" id="RHEA-COMP:9629"/>
        <dbReference type="Rhea" id="RHEA-COMP:9685"/>
        <dbReference type="ChEBI" id="CHEBI:15378"/>
        <dbReference type="ChEBI" id="CHEBI:16526"/>
        <dbReference type="ChEBI" id="CHEBI:64479"/>
        <dbReference type="ChEBI" id="CHEBI:78449"/>
        <dbReference type="ChEBI" id="CHEBI:78454"/>
        <dbReference type="ChEBI" id="CHEBI:78456"/>
    </reaction>
    <physiologicalReaction direction="left-to-right" evidence="46">
        <dbReference type="Rhea" id="RHEA:41821"/>
    </physiologicalReaction>
</comment>
<comment type="catalytic activity">
    <reaction evidence="14">
        <text>(3R)-hydroxytetradecanoyl-[ACP] = (2E)-tetradecenoyl-[ACP] + H2O</text>
        <dbReference type="Rhea" id="RHEA:41892"/>
        <dbReference type="Rhea" id="RHEA-COMP:9646"/>
        <dbReference type="Rhea" id="RHEA-COMP:9647"/>
        <dbReference type="ChEBI" id="CHEBI:15377"/>
        <dbReference type="ChEBI" id="CHEBI:78474"/>
        <dbReference type="ChEBI" id="CHEBI:78475"/>
    </reaction>
    <physiologicalReaction direction="left-to-right" evidence="14">
        <dbReference type="Rhea" id="RHEA:41893"/>
    </physiologicalReaction>
</comment>
<evidence type="ECO:0000256" key="27">
    <source>
        <dbReference type="ARBA" id="ARBA00047897"/>
    </source>
</evidence>
<evidence type="ECO:0000256" key="10">
    <source>
        <dbReference type="ARBA" id="ARBA00023351"/>
    </source>
</evidence>
<accession>A0A834NJG2</accession>
<dbReference type="GO" id="GO:0004312">
    <property type="term" value="F:fatty acid synthase activity"/>
    <property type="evidence" value="ECO:0007669"/>
    <property type="project" value="TreeGrafter"/>
</dbReference>
<comment type="catalytic activity">
    <reaction evidence="34">
        <text>a fatty acyl-[ACP] + malonyl-[ACP] + H(+) = a 3-oxoacyl-[ACP] + holo-[ACP] + CO2</text>
        <dbReference type="Rhea" id="RHEA:22836"/>
        <dbReference type="Rhea" id="RHEA-COMP:9623"/>
        <dbReference type="Rhea" id="RHEA-COMP:9685"/>
        <dbReference type="Rhea" id="RHEA-COMP:9916"/>
        <dbReference type="Rhea" id="RHEA-COMP:14125"/>
        <dbReference type="ChEBI" id="CHEBI:15378"/>
        <dbReference type="ChEBI" id="CHEBI:16526"/>
        <dbReference type="ChEBI" id="CHEBI:64479"/>
        <dbReference type="ChEBI" id="CHEBI:78449"/>
        <dbReference type="ChEBI" id="CHEBI:78776"/>
        <dbReference type="ChEBI" id="CHEBI:138651"/>
        <dbReference type="EC" id="2.3.1.41"/>
    </reaction>
    <physiologicalReaction direction="left-to-right" evidence="34">
        <dbReference type="Rhea" id="RHEA:22837"/>
    </physiologicalReaction>
</comment>
<evidence type="ECO:0000256" key="28">
    <source>
        <dbReference type="ARBA" id="ARBA00047953"/>
    </source>
</evidence>
<dbReference type="GO" id="GO:0004316">
    <property type="term" value="F:3-oxoacyl-[acyl-carrier-protein] reductase (NADPH) activity"/>
    <property type="evidence" value="ECO:0007669"/>
    <property type="project" value="UniProtKB-EC"/>
</dbReference>
<gene>
    <name evidence="53" type="ORF">HZH68_004064</name>
</gene>
<dbReference type="InterPro" id="IPR001227">
    <property type="entry name" value="Ac_transferase_dom_sf"/>
</dbReference>
<dbReference type="InterPro" id="IPR014031">
    <property type="entry name" value="Ketoacyl_synth_C"/>
</dbReference>
<comment type="catalytic activity">
    <reaction evidence="40">
        <text>(2E)-octadecenoyl-[ACP] + NADPH + H(+) = octadecanoyl-[ACP] + NADP(+)</text>
        <dbReference type="Rhea" id="RHEA:41928"/>
        <dbReference type="Rhea" id="RHEA-COMP:9655"/>
        <dbReference type="Rhea" id="RHEA-COMP:9656"/>
        <dbReference type="ChEBI" id="CHEBI:15378"/>
        <dbReference type="ChEBI" id="CHEBI:57783"/>
        <dbReference type="ChEBI" id="CHEBI:58349"/>
        <dbReference type="ChEBI" id="CHEBI:78489"/>
        <dbReference type="ChEBI" id="CHEBI:78495"/>
    </reaction>
    <physiologicalReaction direction="left-to-right" evidence="40">
        <dbReference type="Rhea" id="RHEA:41929"/>
    </physiologicalReaction>
</comment>
<comment type="catalytic activity">
    <reaction evidence="43">
        <text>3-oxododecanoyl-[ACP] + NADPH + H(+) = (3R)-hydroxydodecanoyl-[ACP] + NADP(+)</text>
        <dbReference type="Rhea" id="RHEA:41872"/>
        <dbReference type="Rhea" id="RHEA-COMP:9641"/>
        <dbReference type="Rhea" id="RHEA-COMP:9642"/>
        <dbReference type="ChEBI" id="CHEBI:15378"/>
        <dbReference type="ChEBI" id="CHEBI:57783"/>
        <dbReference type="ChEBI" id="CHEBI:58349"/>
        <dbReference type="ChEBI" id="CHEBI:78469"/>
        <dbReference type="ChEBI" id="CHEBI:78470"/>
    </reaction>
    <physiologicalReaction direction="left-to-right" evidence="43">
        <dbReference type="Rhea" id="RHEA:41873"/>
    </physiologicalReaction>
</comment>
<dbReference type="InterPro" id="IPR011032">
    <property type="entry name" value="GroES-like_sf"/>
</dbReference>
<dbReference type="InterPro" id="IPR013968">
    <property type="entry name" value="PKS_KR"/>
</dbReference>
<evidence type="ECO:0000256" key="15">
    <source>
        <dbReference type="ARBA" id="ARBA00023399"/>
    </source>
</evidence>
<dbReference type="Pfam" id="PF00975">
    <property type="entry name" value="Thioesterase"/>
    <property type="match status" value="1"/>
</dbReference>
<dbReference type="Gene3D" id="3.40.366.10">
    <property type="entry name" value="Malonyl-Coenzyme A Acyl Carrier Protein, domain 2"/>
    <property type="match status" value="1"/>
</dbReference>
<dbReference type="PANTHER" id="PTHR43775">
    <property type="entry name" value="FATTY ACID SYNTHASE"/>
    <property type="match status" value="1"/>
</dbReference>
<comment type="catalytic activity">
    <reaction evidence="35">
        <text>3-oxohexanoyl-[ACP] + NADPH + H(+) = (3R)-hydroxyhexanoyl-[ACP] + NADP(+)</text>
        <dbReference type="Rhea" id="RHEA:41824"/>
        <dbReference type="Rhea" id="RHEA-COMP:9629"/>
        <dbReference type="Rhea" id="RHEA-COMP:9630"/>
        <dbReference type="ChEBI" id="CHEBI:15378"/>
        <dbReference type="ChEBI" id="CHEBI:57783"/>
        <dbReference type="ChEBI" id="CHEBI:58349"/>
        <dbReference type="ChEBI" id="CHEBI:78456"/>
        <dbReference type="ChEBI" id="CHEBI:78457"/>
    </reaction>
    <physiologicalReaction direction="left-to-right" evidence="35">
        <dbReference type="Rhea" id="RHEA:41825"/>
    </physiologicalReaction>
</comment>
<keyword evidence="2" id="KW-0596">Phosphopantetheine</keyword>
<comment type="pathway">
    <text evidence="1">Lipid metabolism.</text>
</comment>
<evidence type="ECO:0000256" key="24">
    <source>
        <dbReference type="ARBA" id="ARBA00047500"/>
    </source>
</evidence>
<dbReference type="GO" id="GO:0019171">
    <property type="term" value="F:(3R)-hydroxyacyl-[acyl-carrier-protein] dehydratase activity"/>
    <property type="evidence" value="ECO:0007669"/>
    <property type="project" value="UniProtKB-EC"/>
</dbReference>
<dbReference type="Gene3D" id="3.10.129.110">
    <property type="entry name" value="Polyketide synthase dehydratase"/>
    <property type="match status" value="1"/>
</dbReference>
<keyword evidence="3" id="KW-0597">Phosphoprotein</keyword>
<feature type="region of interest" description="C-terminal hotdog fold" evidence="49">
    <location>
        <begin position="937"/>
        <end position="1066"/>
    </location>
</feature>
<comment type="catalytic activity">
    <reaction evidence="33">
        <text>(2E)-octenoyl-[ACP] + NADPH + H(+) = octanoyl-[ACP] + NADP(+)</text>
        <dbReference type="Rhea" id="RHEA:41848"/>
        <dbReference type="Rhea" id="RHEA-COMP:9635"/>
        <dbReference type="Rhea" id="RHEA-COMP:9636"/>
        <dbReference type="ChEBI" id="CHEBI:15378"/>
        <dbReference type="ChEBI" id="CHEBI:57783"/>
        <dbReference type="ChEBI" id="CHEBI:58349"/>
        <dbReference type="ChEBI" id="CHEBI:78462"/>
        <dbReference type="ChEBI" id="CHEBI:78463"/>
    </reaction>
    <physiologicalReaction direction="left-to-right" evidence="33">
        <dbReference type="Rhea" id="RHEA:41849"/>
    </physiologicalReaction>
</comment>
<dbReference type="SUPFAM" id="SSF53474">
    <property type="entry name" value="alpha/beta-Hydrolases"/>
    <property type="match status" value="1"/>
</dbReference>
<evidence type="ECO:0000256" key="18">
    <source>
        <dbReference type="ARBA" id="ARBA00023442"/>
    </source>
</evidence>
<evidence type="ECO:0000256" key="40">
    <source>
        <dbReference type="ARBA" id="ARBA00049019"/>
    </source>
</evidence>
<comment type="catalytic activity">
    <reaction evidence="19">
        <text>3-oxooctadecanoyl-[ACP] + NADPH + H(+) = (3R)-hydroxyoctadecanoyl-[ACP] + NADP(+)</text>
        <dbReference type="Rhea" id="RHEA:41920"/>
        <dbReference type="Rhea" id="RHEA-COMP:9653"/>
        <dbReference type="Rhea" id="RHEA-COMP:9654"/>
        <dbReference type="ChEBI" id="CHEBI:15378"/>
        <dbReference type="ChEBI" id="CHEBI:57783"/>
        <dbReference type="ChEBI" id="CHEBI:58349"/>
        <dbReference type="ChEBI" id="CHEBI:78487"/>
        <dbReference type="ChEBI" id="CHEBI:78488"/>
    </reaction>
    <physiologicalReaction direction="left-to-right" evidence="19">
        <dbReference type="Rhea" id="RHEA:41921"/>
    </physiologicalReaction>
</comment>
<comment type="catalytic activity">
    <reaction evidence="20">
        <text>hexanoyl-[ACP] + malonyl-[ACP] + H(+) = 3-oxooctanoyl-[ACP] + holo-[ACP] + CO2</text>
        <dbReference type="Rhea" id="RHEA:41836"/>
        <dbReference type="Rhea" id="RHEA-COMP:9623"/>
        <dbReference type="Rhea" id="RHEA-COMP:9632"/>
        <dbReference type="Rhea" id="RHEA-COMP:9633"/>
        <dbReference type="Rhea" id="RHEA-COMP:9685"/>
        <dbReference type="ChEBI" id="CHEBI:15378"/>
        <dbReference type="ChEBI" id="CHEBI:16526"/>
        <dbReference type="ChEBI" id="CHEBI:64479"/>
        <dbReference type="ChEBI" id="CHEBI:78449"/>
        <dbReference type="ChEBI" id="CHEBI:78459"/>
        <dbReference type="ChEBI" id="CHEBI:78460"/>
    </reaction>
    <physiologicalReaction direction="left-to-right" evidence="20">
        <dbReference type="Rhea" id="RHEA:41837"/>
    </physiologicalReaction>
</comment>
<dbReference type="InterPro" id="IPR009081">
    <property type="entry name" value="PP-bd_ACP"/>
</dbReference>
<dbReference type="InterPro" id="IPR014043">
    <property type="entry name" value="Acyl_transferase_dom"/>
</dbReference>
<dbReference type="InterPro" id="IPR057326">
    <property type="entry name" value="KR_dom"/>
</dbReference>
<evidence type="ECO:0000256" key="37">
    <source>
        <dbReference type="ARBA" id="ARBA00048691"/>
    </source>
</evidence>
<dbReference type="InterPro" id="IPR020843">
    <property type="entry name" value="ER"/>
</dbReference>
<comment type="function">
    <text evidence="18">Fatty acid synthetase is a multifunctional enzyme that catalyzes the de novo biosynthesis of long-chain saturated fatty acids starting from acetyl-CoA and malonyl-CoA in the presence of NADPH. This multifunctional protein contains 7 catalytic activities and a site for the binding of the prosthetic group 4'-phosphopantetheine of the acyl carrier protein ([ACP]) domain.</text>
</comment>
<evidence type="ECO:0000256" key="49">
    <source>
        <dbReference type="PROSITE-ProRule" id="PRU01363"/>
    </source>
</evidence>
<evidence type="ECO:0000256" key="44">
    <source>
        <dbReference type="ARBA" id="ARBA00049414"/>
    </source>
</evidence>
<evidence type="ECO:0000256" key="36">
    <source>
        <dbReference type="ARBA" id="ARBA00048650"/>
    </source>
</evidence>
<dbReference type="SUPFAM" id="SSF47336">
    <property type="entry name" value="ACP-like"/>
    <property type="match status" value="1"/>
</dbReference>
<evidence type="ECO:0000313" key="53">
    <source>
        <dbReference type="EMBL" id="KAF7409683.1"/>
    </source>
</evidence>
<keyword evidence="4" id="KW-0808">Transferase</keyword>
<evidence type="ECO:0000313" key="54">
    <source>
        <dbReference type="Proteomes" id="UP000617340"/>
    </source>
</evidence>
<evidence type="ECO:0000256" key="17">
    <source>
        <dbReference type="ARBA" id="ARBA00023402"/>
    </source>
</evidence>
<evidence type="ECO:0000256" key="32">
    <source>
        <dbReference type="ARBA" id="ARBA00048289"/>
    </source>
</evidence>
<dbReference type="SMART" id="SM00825">
    <property type="entry name" value="PKS_KS"/>
    <property type="match status" value="1"/>
</dbReference>
<comment type="catalytic activity">
    <reaction evidence="48">
        <text>octanoyl-[ACP] + malonyl-[ACP] + H(+) = 3-oxodecanoyl-[ACP] + holo-[ACP] + CO2</text>
        <dbReference type="Rhea" id="RHEA:41852"/>
        <dbReference type="Rhea" id="RHEA-COMP:9623"/>
        <dbReference type="Rhea" id="RHEA-COMP:9636"/>
        <dbReference type="Rhea" id="RHEA-COMP:9637"/>
        <dbReference type="Rhea" id="RHEA-COMP:9685"/>
        <dbReference type="ChEBI" id="CHEBI:15378"/>
        <dbReference type="ChEBI" id="CHEBI:16526"/>
        <dbReference type="ChEBI" id="CHEBI:64479"/>
        <dbReference type="ChEBI" id="CHEBI:78449"/>
        <dbReference type="ChEBI" id="CHEBI:78463"/>
        <dbReference type="ChEBI" id="CHEBI:78464"/>
    </reaction>
    <physiologicalReaction direction="left-to-right" evidence="48">
        <dbReference type="Rhea" id="RHEA:41853"/>
    </physiologicalReaction>
</comment>
<evidence type="ECO:0000256" key="30">
    <source>
        <dbReference type="ARBA" id="ARBA00048051"/>
    </source>
</evidence>
<proteinExistence type="predicted"/>
<dbReference type="Pfam" id="PF21089">
    <property type="entry name" value="PKS_DH_N"/>
    <property type="match status" value="1"/>
</dbReference>
<evidence type="ECO:0000256" key="38">
    <source>
        <dbReference type="ARBA" id="ARBA00048704"/>
    </source>
</evidence>
<evidence type="ECO:0000256" key="47">
    <source>
        <dbReference type="ARBA" id="ARBA00049521"/>
    </source>
</evidence>
<dbReference type="SUPFAM" id="SSF51735">
    <property type="entry name" value="NAD(P)-binding Rossmann-fold domains"/>
    <property type="match status" value="2"/>
</dbReference>
<evidence type="ECO:0000256" key="5">
    <source>
        <dbReference type="ARBA" id="ARBA00022799"/>
    </source>
</evidence>
<comment type="catalytic activity">
    <reaction evidence="10">
        <text>(3R)-hydroxydodecanoyl-[ACP] = (2E)-dodecenoyl-[ACP] + H2O</text>
        <dbReference type="Rhea" id="RHEA:41876"/>
        <dbReference type="Rhea" id="RHEA-COMP:9642"/>
        <dbReference type="Rhea" id="RHEA-COMP:9643"/>
        <dbReference type="ChEBI" id="CHEBI:15377"/>
        <dbReference type="ChEBI" id="CHEBI:78470"/>
        <dbReference type="ChEBI" id="CHEBI:78472"/>
    </reaction>
    <physiologicalReaction direction="left-to-right" evidence="10">
        <dbReference type="Rhea" id="RHEA:41877"/>
    </physiologicalReaction>
</comment>
<dbReference type="Pfam" id="PF08659">
    <property type="entry name" value="KR"/>
    <property type="match status" value="1"/>
</dbReference>
<reference evidence="53" key="1">
    <citation type="journal article" date="2020" name="G3 (Bethesda)">
        <title>High-Quality Assemblies for Three Invasive Social Wasps from the &lt;i&gt;Vespula&lt;/i&gt; Genus.</title>
        <authorList>
            <person name="Harrop T.W.R."/>
            <person name="Guhlin J."/>
            <person name="McLaughlin G.M."/>
            <person name="Permina E."/>
            <person name="Stockwell P."/>
            <person name="Gilligan J."/>
            <person name="Le Lec M.F."/>
            <person name="Gruber M.A.M."/>
            <person name="Quinn O."/>
            <person name="Lovegrove M."/>
            <person name="Duncan E.J."/>
            <person name="Remnant E.J."/>
            <person name="Van Eeckhoven J."/>
            <person name="Graham B."/>
            <person name="Knapp R.A."/>
            <person name="Langford K.W."/>
            <person name="Kronenberg Z."/>
            <person name="Press M.O."/>
            <person name="Eacker S.M."/>
            <person name="Wilson-Rankin E.E."/>
            <person name="Purcell J."/>
            <person name="Lester P.J."/>
            <person name="Dearden P.K."/>
        </authorList>
    </citation>
    <scope>NUCLEOTIDE SEQUENCE</scope>
    <source>
        <strain evidence="53">Linc-1</strain>
    </source>
</reference>
<dbReference type="InterPro" id="IPR014030">
    <property type="entry name" value="Ketoacyl_synth_N"/>
</dbReference>
<evidence type="ECO:0000256" key="9">
    <source>
        <dbReference type="ARBA" id="ARBA00023332"/>
    </source>
</evidence>
<keyword evidence="8" id="KW-0007">Acetylation</keyword>
<evidence type="ECO:0000256" key="22">
    <source>
        <dbReference type="ARBA" id="ARBA00047440"/>
    </source>
</evidence>
<evidence type="ECO:0000256" key="14">
    <source>
        <dbReference type="ARBA" id="ARBA00023398"/>
    </source>
</evidence>
<evidence type="ECO:0000256" key="11">
    <source>
        <dbReference type="ARBA" id="ARBA00023373"/>
    </source>
</evidence>
<comment type="catalytic activity">
    <reaction evidence="44">
        <text>3-oxohexadecanoyl-[ACP] + NADPH + H(+) = (3R)-hydroxyhexadecanoyl-[ACP] + NADP(+)</text>
        <dbReference type="Rhea" id="RHEA:41904"/>
        <dbReference type="Rhea" id="RHEA-COMP:9649"/>
        <dbReference type="Rhea" id="RHEA-COMP:9650"/>
        <dbReference type="ChEBI" id="CHEBI:15378"/>
        <dbReference type="ChEBI" id="CHEBI:57783"/>
        <dbReference type="ChEBI" id="CHEBI:58349"/>
        <dbReference type="ChEBI" id="CHEBI:78478"/>
        <dbReference type="ChEBI" id="CHEBI:78480"/>
    </reaction>
    <physiologicalReaction direction="left-to-right" evidence="44">
        <dbReference type="Rhea" id="RHEA:41905"/>
    </physiologicalReaction>
</comment>
<comment type="catalytic activity">
    <reaction evidence="31">
        <text>(2E)-dodecenoyl-[ACP] + NADPH + H(+) = dodecanoyl-[ACP] + NADP(+)</text>
        <dbReference type="Rhea" id="RHEA:41880"/>
        <dbReference type="Rhea" id="RHEA-COMP:9643"/>
        <dbReference type="Rhea" id="RHEA-COMP:9644"/>
        <dbReference type="ChEBI" id="CHEBI:15378"/>
        <dbReference type="ChEBI" id="CHEBI:57783"/>
        <dbReference type="ChEBI" id="CHEBI:58349"/>
        <dbReference type="ChEBI" id="CHEBI:65264"/>
        <dbReference type="ChEBI" id="CHEBI:78472"/>
    </reaction>
    <physiologicalReaction direction="left-to-right" evidence="31">
        <dbReference type="Rhea" id="RHEA:41881"/>
    </physiologicalReaction>
</comment>
<dbReference type="InterPro" id="IPR029058">
    <property type="entry name" value="AB_hydrolase_fold"/>
</dbReference>
<comment type="catalytic activity">
    <reaction evidence="22">
        <text>3-oxodecanoyl-[ACP] + NADPH + H(+) = (3R)-hydroxydecanoyl-[ACP] + NADP(+)</text>
        <dbReference type="Rhea" id="RHEA:41856"/>
        <dbReference type="Rhea" id="RHEA-COMP:9637"/>
        <dbReference type="Rhea" id="RHEA-COMP:9638"/>
        <dbReference type="ChEBI" id="CHEBI:15378"/>
        <dbReference type="ChEBI" id="CHEBI:57783"/>
        <dbReference type="ChEBI" id="CHEBI:58349"/>
        <dbReference type="ChEBI" id="CHEBI:78464"/>
        <dbReference type="ChEBI" id="CHEBI:78466"/>
    </reaction>
    <physiologicalReaction direction="left-to-right" evidence="22">
        <dbReference type="Rhea" id="RHEA:41857"/>
    </physiologicalReaction>
</comment>
<evidence type="ECO:0000259" key="52">
    <source>
        <dbReference type="PROSITE" id="PS52019"/>
    </source>
</evidence>
<dbReference type="Proteomes" id="UP000617340">
    <property type="component" value="Unassembled WGS sequence"/>
</dbReference>
<dbReference type="Pfam" id="PF02801">
    <property type="entry name" value="Ketoacyl-synt_C"/>
    <property type="match status" value="1"/>
</dbReference>
<dbReference type="Pfam" id="PF00107">
    <property type="entry name" value="ADH_zinc_N"/>
    <property type="match status" value="1"/>
</dbReference>
<dbReference type="SUPFAM" id="SSF50129">
    <property type="entry name" value="GroES-like"/>
    <property type="match status" value="1"/>
</dbReference>
<evidence type="ECO:0000256" key="8">
    <source>
        <dbReference type="ARBA" id="ARBA00022990"/>
    </source>
</evidence>
<evidence type="ECO:0000256" key="33">
    <source>
        <dbReference type="ARBA" id="ARBA00048420"/>
    </source>
</evidence>
<organism evidence="53 54">
    <name type="scientific">Vespula germanica</name>
    <name type="common">German yellow jacket</name>
    <name type="synonym">Paravespula germanica</name>
    <dbReference type="NCBI Taxonomy" id="30212"/>
    <lineage>
        <taxon>Eukaryota</taxon>
        <taxon>Metazoa</taxon>
        <taxon>Ecdysozoa</taxon>
        <taxon>Arthropoda</taxon>
        <taxon>Hexapoda</taxon>
        <taxon>Insecta</taxon>
        <taxon>Pterygota</taxon>
        <taxon>Neoptera</taxon>
        <taxon>Endopterygota</taxon>
        <taxon>Hymenoptera</taxon>
        <taxon>Apocrita</taxon>
        <taxon>Aculeata</taxon>
        <taxon>Vespoidea</taxon>
        <taxon>Vespidae</taxon>
        <taxon>Vespinae</taxon>
        <taxon>Vespula</taxon>
    </lineage>
</organism>
<evidence type="ECO:0000256" key="35">
    <source>
        <dbReference type="ARBA" id="ARBA00048571"/>
    </source>
</evidence>
<comment type="catalytic activity">
    <reaction evidence="17">
        <text>(3R)-hydroxybutanoyl-[ACP] = (2E)-butenoyl-[ACP] + H2O</text>
        <dbReference type="Rhea" id="RHEA:41808"/>
        <dbReference type="Rhea" id="RHEA-COMP:9626"/>
        <dbReference type="Rhea" id="RHEA-COMP:9627"/>
        <dbReference type="ChEBI" id="CHEBI:15377"/>
        <dbReference type="ChEBI" id="CHEBI:78451"/>
        <dbReference type="ChEBI" id="CHEBI:78453"/>
    </reaction>
    <physiologicalReaction direction="left-to-right" evidence="17">
        <dbReference type="Rhea" id="RHEA:41809"/>
    </physiologicalReaction>
</comment>
<comment type="catalytic activity">
    <reaction evidence="32">
        <text>tetradecanoyl-[ACP] + H2O = tetradecanoate + holo-[ACP] + H(+)</text>
        <dbReference type="Rhea" id="RHEA:30123"/>
        <dbReference type="Rhea" id="RHEA-COMP:9648"/>
        <dbReference type="Rhea" id="RHEA-COMP:9685"/>
        <dbReference type="ChEBI" id="CHEBI:15377"/>
        <dbReference type="ChEBI" id="CHEBI:15378"/>
        <dbReference type="ChEBI" id="CHEBI:30807"/>
        <dbReference type="ChEBI" id="CHEBI:64479"/>
        <dbReference type="ChEBI" id="CHEBI:78477"/>
        <dbReference type="EC" id="3.1.2.14"/>
    </reaction>
    <physiologicalReaction direction="left-to-right" evidence="32">
        <dbReference type="Rhea" id="RHEA:30124"/>
    </physiologicalReaction>
</comment>
<dbReference type="InterPro" id="IPR042104">
    <property type="entry name" value="PKS_dehydratase_sf"/>
</dbReference>
<comment type="catalytic activity">
    <reaction evidence="30">
        <text>hexadecanoyl-[ACP] + malonyl-[ACP] + H(+) = 3-oxooctadecanoyl-[ACP] + holo-[ACP] + CO2</text>
        <dbReference type="Rhea" id="RHEA:41916"/>
        <dbReference type="Rhea" id="RHEA-COMP:9623"/>
        <dbReference type="Rhea" id="RHEA-COMP:9652"/>
        <dbReference type="Rhea" id="RHEA-COMP:9653"/>
        <dbReference type="Rhea" id="RHEA-COMP:9685"/>
        <dbReference type="ChEBI" id="CHEBI:15378"/>
        <dbReference type="ChEBI" id="CHEBI:16526"/>
        <dbReference type="ChEBI" id="CHEBI:64479"/>
        <dbReference type="ChEBI" id="CHEBI:78449"/>
        <dbReference type="ChEBI" id="CHEBI:78483"/>
        <dbReference type="ChEBI" id="CHEBI:78487"/>
    </reaction>
    <physiologicalReaction direction="left-to-right" evidence="30">
        <dbReference type="Rhea" id="RHEA:41917"/>
    </physiologicalReaction>
</comment>
<dbReference type="GO" id="GO:0004315">
    <property type="term" value="F:3-oxoacyl-[acyl-carrier-protein] synthase activity"/>
    <property type="evidence" value="ECO:0007669"/>
    <property type="project" value="UniProtKB-EC"/>
</dbReference>
<dbReference type="PROSITE" id="PS50075">
    <property type="entry name" value="CARRIER"/>
    <property type="match status" value="1"/>
</dbReference>
<dbReference type="CDD" id="cd05195">
    <property type="entry name" value="enoyl_red"/>
    <property type="match status" value="1"/>
</dbReference>
<comment type="catalytic activity">
    <reaction evidence="36">
        <text>a 2,3-saturated acyl-[ACP] + NADP(+) = a (2E)-enoyl-[ACP] + NADPH + H(+)</text>
        <dbReference type="Rhea" id="RHEA:22564"/>
        <dbReference type="Rhea" id="RHEA-COMP:9925"/>
        <dbReference type="Rhea" id="RHEA-COMP:9926"/>
        <dbReference type="ChEBI" id="CHEBI:15378"/>
        <dbReference type="ChEBI" id="CHEBI:57783"/>
        <dbReference type="ChEBI" id="CHEBI:58349"/>
        <dbReference type="ChEBI" id="CHEBI:78784"/>
        <dbReference type="ChEBI" id="CHEBI:78785"/>
        <dbReference type="EC" id="1.3.1.39"/>
    </reaction>
    <physiologicalReaction direction="right-to-left" evidence="36">
        <dbReference type="Rhea" id="RHEA:22566"/>
    </physiologicalReaction>
</comment>
<comment type="catalytic activity">
    <reaction evidence="28">
        <text>3-oxobutanoyl-[ACP] + NADPH + H(+) = (3R)-hydroxybutanoyl-[ACP] + NADP(+)</text>
        <dbReference type="Rhea" id="RHEA:41804"/>
        <dbReference type="Rhea" id="RHEA-COMP:9625"/>
        <dbReference type="Rhea" id="RHEA-COMP:9626"/>
        <dbReference type="ChEBI" id="CHEBI:15378"/>
        <dbReference type="ChEBI" id="CHEBI:57783"/>
        <dbReference type="ChEBI" id="CHEBI:58349"/>
        <dbReference type="ChEBI" id="CHEBI:78450"/>
        <dbReference type="ChEBI" id="CHEBI:78451"/>
    </reaction>
    <physiologicalReaction direction="left-to-right" evidence="28">
        <dbReference type="Rhea" id="RHEA:41805"/>
    </physiologicalReaction>
</comment>
<dbReference type="InterPro" id="IPR036291">
    <property type="entry name" value="NAD(P)-bd_dom_sf"/>
</dbReference>